<dbReference type="Proteomes" id="UP000678276">
    <property type="component" value="Unassembled WGS sequence"/>
</dbReference>
<gene>
    <name evidence="1" type="ORF">J6595_15465</name>
</gene>
<protein>
    <submittedName>
        <fullName evidence="1">RHS repeat protein</fullName>
    </submittedName>
</protein>
<dbReference type="NCBIfam" id="TIGR01643">
    <property type="entry name" value="YD_repeat_2x"/>
    <property type="match status" value="2"/>
</dbReference>
<reference evidence="1 2" key="1">
    <citation type="submission" date="2021-04" db="EMBL/GenBank/DDBJ databases">
        <title>Whole genome sequence of Jiella sp. KSK16Y-1.</title>
        <authorList>
            <person name="Tuo L."/>
        </authorList>
    </citation>
    <scope>NUCLEOTIDE SEQUENCE [LARGE SCALE GENOMIC DNA]</scope>
    <source>
        <strain evidence="1 2">KSK16Y-1</strain>
    </source>
</reference>
<dbReference type="Pfam" id="PF05593">
    <property type="entry name" value="RHS_repeat"/>
    <property type="match status" value="1"/>
</dbReference>
<accession>A0ABS4BLF1</accession>
<name>A0ABS4BLF1_9HYPH</name>
<dbReference type="InterPro" id="IPR031325">
    <property type="entry name" value="RHS_repeat"/>
</dbReference>
<evidence type="ECO:0000313" key="1">
    <source>
        <dbReference type="EMBL" id="MBP0616985.1"/>
    </source>
</evidence>
<dbReference type="InterPro" id="IPR006530">
    <property type="entry name" value="YD"/>
</dbReference>
<dbReference type="EMBL" id="JAGJCF010000012">
    <property type="protein sequence ID" value="MBP0616985.1"/>
    <property type="molecule type" value="Genomic_DNA"/>
</dbReference>
<keyword evidence="2" id="KW-1185">Reference proteome</keyword>
<comment type="caution">
    <text evidence="1">The sequence shown here is derived from an EMBL/GenBank/DDBJ whole genome shotgun (WGS) entry which is preliminary data.</text>
</comment>
<evidence type="ECO:0000313" key="2">
    <source>
        <dbReference type="Proteomes" id="UP000678276"/>
    </source>
</evidence>
<organism evidence="1 2">
    <name type="scientific">Jiella mangrovi</name>
    <dbReference type="NCBI Taxonomy" id="2821407"/>
    <lineage>
        <taxon>Bacteria</taxon>
        <taxon>Pseudomonadati</taxon>
        <taxon>Pseudomonadota</taxon>
        <taxon>Alphaproteobacteria</taxon>
        <taxon>Hyphomicrobiales</taxon>
        <taxon>Aurantimonadaceae</taxon>
        <taxon>Jiella</taxon>
    </lineage>
</organism>
<dbReference type="Gene3D" id="2.180.10.10">
    <property type="entry name" value="RHS repeat-associated core"/>
    <property type="match status" value="1"/>
</dbReference>
<proteinExistence type="predicted"/>
<sequence>MEWFGQGRQIARGPKGEKVHLTYDACGRLIHPRFERDGFRPRRWRYSWDAHDRLVSVETPDDEAWLFRYDPFGRRVAKVRRPAVAVGCSRSRSGQFRAWKSRPDQKVAVSDPRHR</sequence>